<keyword evidence="3" id="KW-0597">Phosphoprotein</keyword>
<dbReference type="PANTHER" id="PTHR41523">
    <property type="entry name" value="TWO-COMPONENT SYSTEM SENSOR PROTEIN"/>
    <property type="match status" value="1"/>
</dbReference>
<dbReference type="EMBL" id="JBHSWN010000001">
    <property type="protein sequence ID" value="MFC6790717.1"/>
    <property type="molecule type" value="Genomic_DNA"/>
</dbReference>
<dbReference type="EC" id="2.7.13.3" evidence="2"/>
<dbReference type="Gene3D" id="3.30.565.10">
    <property type="entry name" value="Histidine kinase-like ATPase, C-terminal domain"/>
    <property type="match status" value="1"/>
</dbReference>
<evidence type="ECO:0000313" key="9">
    <source>
        <dbReference type="Proteomes" id="UP001596292"/>
    </source>
</evidence>
<proteinExistence type="predicted"/>
<accession>A0ABW2BJX0</accession>
<evidence type="ECO:0000256" key="5">
    <source>
        <dbReference type="ARBA" id="ARBA00022741"/>
    </source>
</evidence>
<evidence type="ECO:0000256" key="3">
    <source>
        <dbReference type="ARBA" id="ARBA00022553"/>
    </source>
</evidence>
<comment type="caution">
    <text evidence="8">The sequence shown here is derived from an EMBL/GenBank/DDBJ whole genome shotgun (WGS) entry which is preliminary data.</text>
</comment>
<reference evidence="9" key="1">
    <citation type="journal article" date="2019" name="Int. J. Syst. Evol. Microbiol.">
        <title>The Global Catalogue of Microorganisms (GCM) 10K type strain sequencing project: providing services to taxonomists for standard genome sequencing and annotation.</title>
        <authorList>
            <consortium name="The Broad Institute Genomics Platform"/>
            <consortium name="The Broad Institute Genome Sequencing Center for Infectious Disease"/>
            <person name="Wu L."/>
            <person name="Ma J."/>
        </authorList>
    </citation>
    <scope>NUCLEOTIDE SEQUENCE [LARGE SCALE GENOMIC DNA]</scope>
    <source>
        <strain evidence="9">CCUG 48316</strain>
    </source>
</reference>
<organism evidence="8 9">
    <name type="scientific">Methylobacterium komagatae</name>
    <dbReference type="NCBI Taxonomy" id="374425"/>
    <lineage>
        <taxon>Bacteria</taxon>
        <taxon>Pseudomonadati</taxon>
        <taxon>Pseudomonadota</taxon>
        <taxon>Alphaproteobacteria</taxon>
        <taxon>Hyphomicrobiales</taxon>
        <taxon>Methylobacteriaceae</taxon>
        <taxon>Methylobacterium</taxon>
    </lineage>
</organism>
<dbReference type="RefSeq" id="WP_378970826.1">
    <property type="nucleotide sequence ID" value="NZ_JBHSWN010000001.1"/>
</dbReference>
<keyword evidence="7" id="KW-0067">ATP-binding</keyword>
<keyword evidence="5" id="KW-0547">Nucleotide-binding</keyword>
<evidence type="ECO:0000256" key="1">
    <source>
        <dbReference type="ARBA" id="ARBA00000085"/>
    </source>
</evidence>
<dbReference type="PANTHER" id="PTHR41523:SF7">
    <property type="entry name" value="HISTIDINE KINASE"/>
    <property type="match status" value="1"/>
</dbReference>
<sequence length="106" mass="11294">MALTLALHELATNAAKYGALSNETGCVHLTWQVDGTGPEAKFRLAWREQGGPSVSVPTRRGFGSTLIERSLRSYFGGTAASEFLPEGLRFTLEARVGDAAVVGENP</sequence>
<dbReference type="InterPro" id="IPR036890">
    <property type="entry name" value="HATPase_C_sf"/>
</dbReference>
<evidence type="ECO:0000256" key="7">
    <source>
        <dbReference type="ARBA" id="ARBA00022840"/>
    </source>
</evidence>
<protein>
    <recommendedName>
        <fullName evidence="2">histidine kinase</fullName>
        <ecNumber evidence="2">2.7.13.3</ecNumber>
    </recommendedName>
</protein>
<evidence type="ECO:0000256" key="2">
    <source>
        <dbReference type="ARBA" id="ARBA00012438"/>
    </source>
</evidence>
<keyword evidence="6" id="KW-0418">Kinase</keyword>
<keyword evidence="4" id="KW-0808">Transferase</keyword>
<comment type="catalytic activity">
    <reaction evidence="1">
        <text>ATP + protein L-histidine = ADP + protein N-phospho-L-histidine.</text>
        <dbReference type="EC" id="2.7.13.3"/>
    </reaction>
</comment>
<keyword evidence="9" id="KW-1185">Reference proteome</keyword>
<evidence type="ECO:0000313" key="8">
    <source>
        <dbReference type="EMBL" id="MFC6790717.1"/>
    </source>
</evidence>
<evidence type="ECO:0000256" key="4">
    <source>
        <dbReference type="ARBA" id="ARBA00022679"/>
    </source>
</evidence>
<name>A0ABW2BJX0_9HYPH</name>
<gene>
    <name evidence="8" type="ORF">ACFQE0_14520</name>
</gene>
<dbReference type="Proteomes" id="UP001596292">
    <property type="component" value="Unassembled WGS sequence"/>
</dbReference>
<evidence type="ECO:0000256" key="6">
    <source>
        <dbReference type="ARBA" id="ARBA00022777"/>
    </source>
</evidence>